<organism evidence="4 5">
    <name type="scientific">Podospora pseudoanserina</name>
    <dbReference type="NCBI Taxonomy" id="2609844"/>
    <lineage>
        <taxon>Eukaryota</taxon>
        <taxon>Fungi</taxon>
        <taxon>Dikarya</taxon>
        <taxon>Ascomycota</taxon>
        <taxon>Pezizomycotina</taxon>
        <taxon>Sordariomycetes</taxon>
        <taxon>Sordariomycetidae</taxon>
        <taxon>Sordariales</taxon>
        <taxon>Podosporaceae</taxon>
        <taxon>Podospora</taxon>
    </lineage>
</organism>
<protein>
    <recommendedName>
        <fullName evidence="3">Zn(2)-C6 fungal-type domain-containing protein</fullName>
    </recommendedName>
</protein>
<name>A0ABR0HTM3_9PEZI</name>
<sequence>MLAAPMKAPQRPRPFPIHCLPSSTPREPIPAELAPRQLCGIPFFLDCDTIYLSFGTVVLYTASLKLDVADIWVRGTNCPLLTGNRSIMEEWQVQPQTMNPTGPLGRGSRGKLDLAKCDHCRKDRKKCTPQLRQWPQRCDRCEDKGFKCSPSTQARKRRRENPRGLLLSASFLPQDRPSTHPCDDWTHADLSDAISFLKILYRVRTKISLWEKDLGTIYVREDIETLCNIECEFVTVIETLHENLLEHIASKIAGLSTGQNDSENAALEASRLHLAACSILQAKNTEWNEKDYESLSVTESTLINSMIKSNLLNDEIGAVLILEDELLAKRAHSRKDSLHAVETLVSRFEMFRPVMEKLWNWCTVPSKATNLLYGGMSVIERFRNASVIDVNATWIRTLVMEKATWSLQDCLGSPILHGILRGLGRGLWTPSREEEKYLYSNIGPYCDQHNPADILGRSAIHIAVQYNVPGAVTALLESGINPDQEADNGKLALHLAAASGHLEACKVLLNHTEKARCPDHLKKTALDYALRNDNRDIVRLLLESGIGEYDVASISWMALIDAMEQYKTFGVCTEVLNWYEMAFSPASLDTIQDSDGATVLHIAVLVGNLEVVQELAKRSAKWRRGSINLQDKNGRTALCLAVCKKTEKDWLAIIRTLLGIDGIDIDVRDHKGKAPMDYAKERELSLVVRMLENKQNASTRGEATNSSKHCLQTTHSVPEGVALPIPSQQPLHLLPPPASEPGYWSQGYFPHFSQDNNNNQPF</sequence>
<dbReference type="PANTHER" id="PTHR24184:SF11">
    <property type="entry name" value="ANKYRIN REPEAT AND SOCS BOX CONTAINING 3"/>
    <property type="match status" value="1"/>
</dbReference>
<dbReference type="InterPro" id="IPR002110">
    <property type="entry name" value="Ankyrin_rpt"/>
</dbReference>
<dbReference type="SUPFAM" id="SSF48403">
    <property type="entry name" value="Ankyrin repeat"/>
    <property type="match status" value="1"/>
</dbReference>
<evidence type="ECO:0000256" key="1">
    <source>
        <dbReference type="ARBA" id="ARBA00023242"/>
    </source>
</evidence>
<keyword evidence="2" id="KW-0040">ANK repeat</keyword>
<feature type="repeat" description="ANK" evidence="2">
    <location>
        <begin position="595"/>
        <end position="620"/>
    </location>
</feature>
<dbReference type="Gene3D" id="1.25.40.20">
    <property type="entry name" value="Ankyrin repeat-containing domain"/>
    <property type="match status" value="2"/>
</dbReference>
<dbReference type="CDD" id="cd00067">
    <property type="entry name" value="GAL4"/>
    <property type="match status" value="1"/>
</dbReference>
<feature type="domain" description="Zn(2)-C6 fungal-type" evidence="3">
    <location>
        <begin position="116"/>
        <end position="149"/>
    </location>
</feature>
<evidence type="ECO:0000313" key="5">
    <source>
        <dbReference type="Proteomes" id="UP001323617"/>
    </source>
</evidence>
<dbReference type="Proteomes" id="UP001323617">
    <property type="component" value="Unassembled WGS sequence"/>
</dbReference>
<dbReference type="Pfam" id="PF12796">
    <property type="entry name" value="Ank_2"/>
    <property type="match status" value="2"/>
</dbReference>
<keyword evidence="1" id="KW-0539">Nucleus</keyword>
<feature type="repeat" description="ANK" evidence="2">
    <location>
        <begin position="455"/>
        <end position="487"/>
    </location>
</feature>
<dbReference type="PANTHER" id="PTHR24184">
    <property type="entry name" value="SI:CH211-189E2.2"/>
    <property type="match status" value="1"/>
</dbReference>
<dbReference type="RefSeq" id="XP_062797758.1">
    <property type="nucleotide sequence ID" value="XM_062948537.1"/>
</dbReference>
<dbReference type="PROSITE" id="PS50048">
    <property type="entry name" value="ZN2_CY6_FUNGAL_2"/>
    <property type="match status" value="1"/>
</dbReference>
<comment type="caution">
    <text evidence="4">The sequence shown here is derived from an EMBL/GenBank/DDBJ whole genome shotgun (WGS) entry which is preliminary data.</text>
</comment>
<evidence type="ECO:0000259" key="3">
    <source>
        <dbReference type="PROSITE" id="PS50048"/>
    </source>
</evidence>
<keyword evidence="5" id="KW-1185">Reference proteome</keyword>
<dbReference type="SMART" id="SM00248">
    <property type="entry name" value="ANK"/>
    <property type="match status" value="5"/>
</dbReference>
<evidence type="ECO:0000313" key="4">
    <source>
        <dbReference type="EMBL" id="KAK4671462.1"/>
    </source>
</evidence>
<dbReference type="GeneID" id="87969402"/>
<accession>A0ABR0HTM3</accession>
<dbReference type="EMBL" id="JAFFHC010000006">
    <property type="protein sequence ID" value="KAK4671462.1"/>
    <property type="molecule type" value="Genomic_DNA"/>
</dbReference>
<proteinExistence type="predicted"/>
<dbReference type="PROSITE" id="PS50297">
    <property type="entry name" value="ANK_REP_REGION"/>
    <property type="match status" value="2"/>
</dbReference>
<gene>
    <name evidence="4" type="ORF">QC764_600160</name>
</gene>
<feature type="repeat" description="ANK" evidence="2">
    <location>
        <begin position="488"/>
        <end position="520"/>
    </location>
</feature>
<evidence type="ECO:0000256" key="2">
    <source>
        <dbReference type="PROSITE-ProRule" id="PRU00023"/>
    </source>
</evidence>
<reference evidence="4 5" key="1">
    <citation type="journal article" date="2023" name="bioRxiv">
        <title>High-quality genome assemblies of four members of thePodospora anserinaspecies complex.</title>
        <authorList>
            <person name="Ament-Velasquez S.L."/>
            <person name="Vogan A.A."/>
            <person name="Wallerman O."/>
            <person name="Hartmann F."/>
            <person name="Gautier V."/>
            <person name="Silar P."/>
            <person name="Giraud T."/>
            <person name="Johannesson H."/>
        </authorList>
    </citation>
    <scope>NUCLEOTIDE SEQUENCE [LARGE SCALE GENOMIC DNA]</scope>
    <source>
        <strain evidence="4 5">CBS 124.78</strain>
    </source>
</reference>
<dbReference type="PROSITE" id="PS50088">
    <property type="entry name" value="ANK_REPEAT"/>
    <property type="match status" value="3"/>
</dbReference>
<dbReference type="InterPro" id="IPR001138">
    <property type="entry name" value="Zn2Cys6_DnaBD"/>
</dbReference>
<dbReference type="InterPro" id="IPR036770">
    <property type="entry name" value="Ankyrin_rpt-contain_sf"/>
</dbReference>